<dbReference type="Proteomes" id="UP001149090">
    <property type="component" value="Unassembled WGS sequence"/>
</dbReference>
<evidence type="ECO:0000313" key="1">
    <source>
        <dbReference type="EMBL" id="KAJ5077042.1"/>
    </source>
</evidence>
<name>A0A9Q0LQ82_ANAIG</name>
<dbReference type="AlphaFoldDB" id="A0A9Q0LQ82"/>
<reference evidence="1" key="1">
    <citation type="submission" date="2022-10" db="EMBL/GenBank/DDBJ databases">
        <title>Novel sulphate-reducing endosymbionts in the free-living metamonad Anaeramoeba.</title>
        <authorList>
            <person name="Jerlstrom-Hultqvist J."/>
            <person name="Cepicka I."/>
            <person name="Gallot-Lavallee L."/>
            <person name="Salas-Leiva D."/>
            <person name="Curtis B.A."/>
            <person name="Zahonova K."/>
            <person name="Pipaliya S."/>
            <person name="Dacks J."/>
            <person name="Roger A.J."/>
        </authorList>
    </citation>
    <scope>NUCLEOTIDE SEQUENCE</scope>
    <source>
        <strain evidence="1">BMAN</strain>
    </source>
</reference>
<protein>
    <submittedName>
        <fullName evidence="1">Uncharacterized protein</fullName>
    </submittedName>
</protein>
<gene>
    <name evidence="1" type="ORF">M0811_00362</name>
</gene>
<comment type="caution">
    <text evidence="1">The sequence shown here is derived from an EMBL/GenBank/DDBJ whole genome shotgun (WGS) entry which is preliminary data.</text>
</comment>
<organism evidence="1 2">
    <name type="scientific">Anaeramoeba ignava</name>
    <name type="common">Anaerobic marine amoeba</name>
    <dbReference type="NCBI Taxonomy" id="1746090"/>
    <lineage>
        <taxon>Eukaryota</taxon>
        <taxon>Metamonada</taxon>
        <taxon>Anaeramoebidae</taxon>
        <taxon>Anaeramoeba</taxon>
    </lineage>
</organism>
<proteinExistence type="predicted"/>
<sequence length="73" mass="8579">MKEKKGGYKRYLGSFIMESDKYQLKYINQDSNDTERVECSLTRSLSYNTTQLKEFTSNYSEITQSNRCTKAVK</sequence>
<evidence type="ECO:0000313" key="2">
    <source>
        <dbReference type="Proteomes" id="UP001149090"/>
    </source>
</evidence>
<keyword evidence="2" id="KW-1185">Reference proteome</keyword>
<dbReference type="EMBL" id="JAPDFW010000059">
    <property type="protein sequence ID" value="KAJ5077042.1"/>
    <property type="molecule type" value="Genomic_DNA"/>
</dbReference>
<accession>A0A9Q0LQ82</accession>